<gene>
    <name evidence="1" type="ORF">M9H77_33217</name>
</gene>
<organism evidence="1 2">
    <name type="scientific">Catharanthus roseus</name>
    <name type="common">Madagascar periwinkle</name>
    <name type="synonym">Vinca rosea</name>
    <dbReference type="NCBI Taxonomy" id="4058"/>
    <lineage>
        <taxon>Eukaryota</taxon>
        <taxon>Viridiplantae</taxon>
        <taxon>Streptophyta</taxon>
        <taxon>Embryophyta</taxon>
        <taxon>Tracheophyta</taxon>
        <taxon>Spermatophyta</taxon>
        <taxon>Magnoliopsida</taxon>
        <taxon>eudicotyledons</taxon>
        <taxon>Gunneridae</taxon>
        <taxon>Pentapetalae</taxon>
        <taxon>asterids</taxon>
        <taxon>lamiids</taxon>
        <taxon>Gentianales</taxon>
        <taxon>Apocynaceae</taxon>
        <taxon>Rauvolfioideae</taxon>
        <taxon>Vinceae</taxon>
        <taxon>Catharanthinae</taxon>
        <taxon>Catharanthus</taxon>
    </lineage>
</organism>
<dbReference type="EMBL" id="CM044708">
    <property type="protein sequence ID" value="KAI5647212.1"/>
    <property type="molecule type" value="Genomic_DNA"/>
</dbReference>
<dbReference type="Proteomes" id="UP001060085">
    <property type="component" value="Linkage Group LG08"/>
</dbReference>
<reference evidence="2" key="1">
    <citation type="journal article" date="2023" name="Nat. Plants">
        <title>Single-cell RNA sequencing provides a high-resolution roadmap for understanding the multicellular compartmentation of specialized metabolism.</title>
        <authorList>
            <person name="Sun S."/>
            <person name="Shen X."/>
            <person name="Li Y."/>
            <person name="Li Y."/>
            <person name="Wang S."/>
            <person name="Li R."/>
            <person name="Zhang H."/>
            <person name="Shen G."/>
            <person name="Guo B."/>
            <person name="Wei J."/>
            <person name="Xu J."/>
            <person name="St-Pierre B."/>
            <person name="Chen S."/>
            <person name="Sun C."/>
        </authorList>
    </citation>
    <scope>NUCLEOTIDE SEQUENCE [LARGE SCALE GENOMIC DNA]</scope>
</reference>
<name>A0ACB9ZI19_CATRO</name>
<proteinExistence type="predicted"/>
<sequence length="708" mass="80845">MEENNRGIKFIRGAILGLSLIVFLGYLMMWCIMPTDEYYNNWVPAIMKSTNSTYFGLQGPIMLDFTFPILFIAVMGCIYAHLGKKLDQNNITSGKRSNVPKFLKRPMIVKGLGIVTGIELAFFGMFILLCAWYFSAYMHFWMERINMTAMTRGDKVWEAKLERLALTIGLAGNMCLTFLFFPVTRGSSILAFLGLTSEASIKYHIWLGHISMTLFTTHGILYITYWALTHRLSEMLKWDVLWDNTYVSNLAGEISLVFGLILWATTFPRIRRNMFELFYYTHHLYILFIIFFFLHKGLFFTCIMLPSFYLFLIDRFLRFLQSRQKVRLVSARVLPCQVVELNFSKIQALNYTPTSTMFVNIPSISKLQWHPFTVISNSGLERETISVMIKCEGSWTKKLYDLLSSPSPIDHIEASVEGPYGPPSTHFLRHDMLVMISGGSGITPFISIIRELVFLNSTQKCKIPKLLLITSFKNSSHLSMLELLLPISSILPSQSSNLDLQIEAYITREKSHPIEKTLPPKTIVFKTNPLDKPISSILGPKNWLWLAAIISSSFVIFLLLLGIITRYYIYPMDLNMMKIEYMTRRNLIYIGLICIAIGISSTLAYLWNKKKNGMEIKQIQGMDEMIKPSSNGSLGGEELESHPYQSLVKSTKVHYGERPDLKRILLEAKGSSIGALVCGPKQMRKDVAAICSSTLPNNLHFESISFSW</sequence>
<accession>A0ACB9ZI19</accession>
<protein>
    <submittedName>
        <fullName evidence="1">Uncharacterized protein</fullName>
    </submittedName>
</protein>
<evidence type="ECO:0000313" key="2">
    <source>
        <dbReference type="Proteomes" id="UP001060085"/>
    </source>
</evidence>
<comment type="caution">
    <text evidence="1">The sequence shown here is derived from an EMBL/GenBank/DDBJ whole genome shotgun (WGS) entry which is preliminary data.</text>
</comment>
<evidence type="ECO:0000313" key="1">
    <source>
        <dbReference type="EMBL" id="KAI5647212.1"/>
    </source>
</evidence>
<keyword evidence="2" id="KW-1185">Reference proteome</keyword>